<dbReference type="Proteomes" id="UP000828390">
    <property type="component" value="Unassembled WGS sequence"/>
</dbReference>
<dbReference type="AlphaFoldDB" id="A0A9D4BGI8"/>
<feature type="region of interest" description="Disordered" evidence="1">
    <location>
        <begin position="56"/>
        <end position="82"/>
    </location>
</feature>
<reference evidence="2" key="1">
    <citation type="journal article" date="2019" name="bioRxiv">
        <title>The Genome of the Zebra Mussel, Dreissena polymorpha: A Resource for Invasive Species Research.</title>
        <authorList>
            <person name="McCartney M.A."/>
            <person name="Auch B."/>
            <person name="Kono T."/>
            <person name="Mallez S."/>
            <person name="Zhang Y."/>
            <person name="Obille A."/>
            <person name="Becker A."/>
            <person name="Abrahante J.E."/>
            <person name="Garbe J."/>
            <person name="Badalamenti J.P."/>
            <person name="Herman A."/>
            <person name="Mangelson H."/>
            <person name="Liachko I."/>
            <person name="Sullivan S."/>
            <person name="Sone E.D."/>
            <person name="Koren S."/>
            <person name="Silverstein K.A.T."/>
            <person name="Beckman K.B."/>
            <person name="Gohl D.M."/>
        </authorList>
    </citation>
    <scope>NUCLEOTIDE SEQUENCE</scope>
    <source>
        <strain evidence="2">Duluth1</strain>
        <tissue evidence="2">Whole animal</tissue>
    </source>
</reference>
<comment type="caution">
    <text evidence="2">The sequence shown here is derived from an EMBL/GenBank/DDBJ whole genome shotgun (WGS) entry which is preliminary data.</text>
</comment>
<dbReference type="EMBL" id="JAIWYP010000015">
    <property type="protein sequence ID" value="KAH3702300.1"/>
    <property type="molecule type" value="Genomic_DNA"/>
</dbReference>
<organism evidence="2 3">
    <name type="scientific">Dreissena polymorpha</name>
    <name type="common">Zebra mussel</name>
    <name type="synonym">Mytilus polymorpha</name>
    <dbReference type="NCBI Taxonomy" id="45954"/>
    <lineage>
        <taxon>Eukaryota</taxon>
        <taxon>Metazoa</taxon>
        <taxon>Spiralia</taxon>
        <taxon>Lophotrochozoa</taxon>
        <taxon>Mollusca</taxon>
        <taxon>Bivalvia</taxon>
        <taxon>Autobranchia</taxon>
        <taxon>Heteroconchia</taxon>
        <taxon>Euheterodonta</taxon>
        <taxon>Imparidentia</taxon>
        <taxon>Neoheterodontei</taxon>
        <taxon>Myida</taxon>
        <taxon>Dreissenoidea</taxon>
        <taxon>Dreissenidae</taxon>
        <taxon>Dreissena</taxon>
    </lineage>
</organism>
<proteinExistence type="predicted"/>
<protein>
    <submittedName>
        <fullName evidence="2">Uncharacterized protein</fullName>
    </submittedName>
</protein>
<evidence type="ECO:0000313" key="3">
    <source>
        <dbReference type="Proteomes" id="UP000828390"/>
    </source>
</evidence>
<reference evidence="2" key="2">
    <citation type="submission" date="2020-11" db="EMBL/GenBank/DDBJ databases">
        <authorList>
            <person name="McCartney M.A."/>
            <person name="Auch B."/>
            <person name="Kono T."/>
            <person name="Mallez S."/>
            <person name="Becker A."/>
            <person name="Gohl D.M."/>
            <person name="Silverstein K.A.T."/>
            <person name="Koren S."/>
            <person name="Bechman K.B."/>
            <person name="Herman A."/>
            <person name="Abrahante J.E."/>
            <person name="Garbe J."/>
        </authorList>
    </citation>
    <scope>NUCLEOTIDE SEQUENCE</scope>
    <source>
        <strain evidence="2">Duluth1</strain>
        <tissue evidence="2">Whole animal</tissue>
    </source>
</reference>
<accession>A0A9D4BGI8</accession>
<gene>
    <name evidence="2" type="ORF">DPMN_077313</name>
</gene>
<name>A0A9D4BGI8_DREPO</name>
<keyword evidence="3" id="KW-1185">Reference proteome</keyword>
<evidence type="ECO:0000313" key="2">
    <source>
        <dbReference type="EMBL" id="KAH3702300.1"/>
    </source>
</evidence>
<evidence type="ECO:0000256" key="1">
    <source>
        <dbReference type="SAM" id="MobiDB-lite"/>
    </source>
</evidence>
<sequence length="82" mass="8673">MHYSHERCPRAGHGRRAASASAIDPLVRSLLGLHLTVTYWSGPSKDLKQPIVTPKQGIADGPHRRASSAPGTVPCGGAMDMS</sequence>